<evidence type="ECO:0000256" key="2">
    <source>
        <dbReference type="ARBA" id="ARBA00022741"/>
    </source>
</evidence>
<keyword evidence="2" id="KW-0547">Nucleotide-binding</keyword>
<comment type="caution">
    <text evidence="5">The sequence shown here is derived from an EMBL/GenBank/DDBJ whole genome shotgun (WGS) entry which is preliminary data.</text>
</comment>
<dbReference type="SMART" id="SM00382">
    <property type="entry name" value="AAA"/>
    <property type="match status" value="1"/>
</dbReference>
<dbReference type="InterPro" id="IPR051120">
    <property type="entry name" value="ABC_AA/LPS_Transport"/>
</dbReference>
<keyword evidence="6" id="KW-1185">Reference proteome</keyword>
<gene>
    <name evidence="5" type="ORF">GCM10020369_02630</name>
</gene>
<dbReference type="InterPro" id="IPR003439">
    <property type="entry name" value="ABC_transporter-like_ATP-bd"/>
</dbReference>
<accession>A0ABP6SPL9</accession>
<dbReference type="InterPro" id="IPR027417">
    <property type="entry name" value="P-loop_NTPase"/>
</dbReference>
<proteinExistence type="predicted"/>
<dbReference type="PANTHER" id="PTHR45772:SF4">
    <property type="entry name" value="ABC TRANSPORTER ATP-BINDING PROTEIN"/>
    <property type="match status" value="1"/>
</dbReference>
<name>A0ABP6SPL9_9ACTN</name>
<evidence type="ECO:0000256" key="3">
    <source>
        <dbReference type="ARBA" id="ARBA00022840"/>
    </source>
</evidence>
<dbReference type="EMBL" id="BAAAYN010000002">
    <property type="protein sequence ID" value="GAA3382107.1"/>
    <property type="molecule type" value="Genomic_DNA"/>
</dbReference>
<evidence type="ECO:0000313" key="6">
    <source>
        <dbReference type="Proteomes" id="UP001501676"/>
    </source>
</evidence>
<dbReference type="InterPro" id="IPR003593">
    <property type="entry name" value="AAA+_ATPase"/>
</dbReference>
<reference evidence="6" key="1">
    <citation type="journal article" date="2019" name="Int. J. Syst. Evol. Microbiol.">
        <title>The Global Catalogue of Microorganisms (GCM) 10K type strain sequencing project: providing services to taxonomists for standard genome sequencing and annotation.</title>
        <authorList>
            <consortium name="The Broad Institute Genomics Platform"/>
            <consortium name="The Broad Institute Genome Sequencing Center for Infectious Disease"/>
            <person name="Wu L."/>
            <person name="Ma J."/>
        </authorList>
    </citation>
    <scope>NUCLEOTIDE SEQUENCE [LARGE SCALE GENOMIC DNA]</scope>
    <source>
        <strain evidence="6">JCM 9458</strain>
    </source>
</reference>
<dbReference type="CDD" id="cd03219">
    <property type="entry name" value="ABC_Mj1267_LivG_branched"/>
    <property type="match status" value="1"/>
</dbReference>
<evidence type="ECO:0000259" key="4">
    <source>
        <dbReference type="PROSITE" id="PS50893"/>
    </source>
</evidence>
<evidence type="ECO:0000256" key="1">
    <source>
        <dbReference type="ARBA" id="ARBA00022448"/>
    </source>
</evidence>
<dbReference type="RefSeq" id="WP_345726050.1">
    <property type="nucleotide sequence ID" value="NZ_BAAAYN010000002.1"/>
</dbReference>
<feature type="domain" description="ABC transporter" evidence="4">
    <location>
        <begin position="7"/>
        <end position="256"/>
    </location>
</feature>
<keyword evidence="1" id="KW-0813">Transport</keyword>
<protein>
    <submittedName>
        <fullName evidence="5">ABC transporter ATP-binding protein</fullName>
    </submittedName>
</protein>
<dbReference type="Proteomes" id="UP001501676">
    <property type="component" value="Unassembled WGS sequence"/>
</dbReference>
<dbReference type="Pfam" id="PF12399">
    <property type="entry name" value="BCA_ABC_TP_C"/>
    <property type="match status" value="1"/>
</dbReference>
<dbReference type="PANTHER" id="PTHR45772">
    <property type="entry name" value="CONSERVED COMPONENT OF ABC TRANSPORTER FOR NATURAL AMINO ACIDS-RELATED"/>
    <property type="match status" value="1"/>
</dbReference>
<dbReference type="PROSITE" id="PS50893">
    <property type="entry name" value="ABC_TRANSPORTER_2"/>
    <property type="match status" value="1"/>
</dbReference>
<dbReference type="Gene3D" id="3.40.50.300">
    <property type="entry name" value="P-loop containing nucleotide triphosphate hydrolases"/>
    <property type="match status" value="1"/>
</dbReference>
<evidence type="ECO:0000313" key="5">
    <source>
        <dbReference type="EMBL" id="GAA3382107.1"/>
    </source>
</evidence>
<sequence length="261" mass="27326">MTDASGLTVDGVGVRFGGLVALDDVSVEVRPGTVVGVIGPNGAGKTTLFNVVCGFVRPTTGSMRWDGRPFTPRPDRLAAAGIARTLQGLGLFAGLTVLENVMVGAHRRSRAGFGSALFGLPPSDRDERRLREAALATLDELEVGALAGAYPGALPYAMQKKVALARALVSQPRLLLLDEPAGGLGAEEVEELAALIRTLPKRSEQPCAVMLVEHHMDLVMSVCDQIFVLDFGKRIAAGTPAEVQNNPAVTEAYLGAEAVAS</sequence>
<dbReference type="SUPFAM" id="SSF52540">
    <property type="entry name" value="P-loop containing nucleoside triphosphate hydrolases"/>
    <property type="match status" value="1"/>
</dbReference>
<dbReference type="Pfam" id="PF00005">
    <property type="entry name" value="ABC_tran"/>
    <property type="match status" value="1"/>
</dbReference>
<dbReference type="InterPro" id="IPR032823">
    <property type="entry name" value="BCA_ABC_TP_C"/>
</dbReference>
<dbReference type="GO" id="GO:0005524">
    <property type="term" value="F:ATP binding"/>
    <property type="evidence" value="ECO:0007669"/>
    <property type="project" value="UniProtKB-KW"/>
</dbReference>
<organism evidence="5 6">
    <name type="scientific">Cryptosporangium minutisporangium</name>
    <dbReference type="NCBI Taxonomy" id="113569"/>
    <lineage>
        <taxon>Bacteria</taxon>
        <taxon>Bacillati</taxon>
        <taxon>Actinomycetota</taxon>
        <taxon>Actinomycetes</taxon>
        <taxon>Cryptosporangiales</taxon>
        <taxon>Cryptosporangiaceae</taxon>
        <taxon>Cryptosporangium</taxon>
    </lineage>
</organism>
<keyword evidence="3 5" id="KW-0067">ATP-binding</keyword>